<comment type="similarity">
    <text evidence="1">Belongs to the glycosyl hydrolase 2 family.</text>
</comment>
<dbReference type="PANTHER" id="PTHR42732:SF1">
    <property type="entry name" value="BETA-MANNOSIDASE"/>
    <property type="match status" value="1"/>
</dbReference>
<dbReference type="EMBL" id="JAQQKV010000001">
    <property type="protein sequence ID" value="MDC7676155.1"/>
    <property type="molecule type" value="Genomic_DNA"/>
</dbReference>
<feature type="domain" description="Glycoside hydrolase family 2 catalytic" evidence="6">
    <location>
        <begin position="305"/>
        <end position="458"/>
    </location>
</feature>
<keyword evidence="2 10" id="KW-0378">Hydrolase</keyword>
<dbReference type="InterPro" id="IPR008979">
    <property type="entry name" value="Galactose-bd-like_sf"/>
</dbReference>
<comment type="caution">
    <text evidence="10">The sequence shown here is derived from an EMBL/GenBank/DDBJ whole genome shotgun (WGS) entry which is preliminary data.</text>
</comment>
<dbReference type="Pfam" id="PF18565">
    <property type="entry name" value="Glyco_hydro2_C5"/>
    <property type="match status" value="1"/>
</dbReference>
<evidence type="ECO:0000259" key="8">
    <source>
        <dbReference type="Pfam" id="PF16355"/>
    </source>
</evidence>
<dbReference type="GO" id="GO:0016787">
    <property type="term" value="F:hydrolase activity"/>
    <property type="evidence" value="ECO:0007669"/>
    <property type="project" value="UniProtKB-KW"/>
</dbReference>
<evidence type="ECO:0000256" key="3">
    <source>
        <dbReference type="ARBA" id="ARBA00023295"/>
    </source>
</evidence>
<dbReference type="RefSeq" id="WP_272744457.1">
    <property type="nucleotide sequence ID" value="NZ_JAQQKV010000001.1"/>
</dbReference>
<feature type="domain" description="Glycoside hydrolase family 2" evidence="9">
    <location>
        <begin position="700"/>
        <end position="801"/>
    </location>
</feature>
<dbReference type="Proteomes" id="UP001218579">
    <property type="component" value="Unassembled WGS sequence"/>
</dbReference>
<sequence length="809" mass="88344">MTGRQNLKWIGVSAMVLAFATPALAEKIELTQGWAFRAGTVDGAQAVGFDDSQWQRVSVPHDFSIQDTPDGTPPFNKDAVPGSDSGYLSGGEGWYRRDIDFDPKTAADIVYLTFEAVYMDADIWLNGVHIAKHHYGYTAFTLDLTGKVKAGKNVIAVRVNHVDPSSRWYAGSGIIRPVHLESLDRIHIDPQGLVVTIPVATADKGVVAVKTPVKNTSAKAATVVLTSVLRDAAGRRVGESRLSQALKPGAAHSFDQTLSINRPALWSIETPNLYRLEQAVQVGDKLVDARATRVGIRTITVDAQNGFLLNGQPVELKGGNIHHDNYMLGAEGWVDADKRKVALMKAAGYNAIRNAHNPASQATLDAADELGVLVVNEAFDAWNYAKKDKDYARFFKADWKQDIDSLVITGRNHPSVIFWSIGNEIPEQGSAEGVATARMLATRVRELDPTRPVTQGVNLDSPANASLFAELDVAGYNYRAHFFAKDHVDHPKRVMFTTESTSKDAFKYWRIVEDMPSVIGDFVWTSVDYIGEAGIGWMGYSKGWKDLGPYPWHLAYSGEIDVTGRKRPAAYYREVFWKTGRTPISAFVRQPAGTEDLPDRELFKDKASLDWSLEDLHESWTWKGQDGKPLEVVVYSEFPEVELLLNGRSLGKKAVSVDSAYKADFNVPYAPGTLTAVGYRDGRAAGQWQLRTAGQPASARVTLDRTQIAGNGKDLVYATIELLDRDGVPVYAQADDRKVVIEVTGAGTLAGAGSGNPQRIESLKSGRVTTFHGRAQAVIQAGDRAGSVIVTVTVNGLPTQRLIVPVVAP</sequence>
<keyword evidence="11" id="KW-1185">Reference proteome</keyword>
<dbReference type="InterPro" id="IPR051913">
    <property type="entry name" value="GH2_Domain-Containing"/>
</dbReference>
<name>A0ABT5HIU0_9CAUL</name>
<dbReference type="InterPro" id="IPR040605">
    <property type="entry name" value="Glyco_hydro2_dom5"/>
</dbReference>
<dbReference type="InterPro" id="IPR006102">
    <property type="entry name" value="Ig-like_GH2"/>
</dbReference>
<organism evidence="10 11">
    <name type="scientific">Asticcacaulis machinosus</name>
    <dbReference type="NCBI Taxonomy" id="2984211"/>
    <lineage>
        <taxon>Bacteria</taxon>
        <taxon>Pseudomonadati</taxon>
        <taxon>Pseudomonadota</taxon>
        <taxon>Alphaproteobacteria</taxon>
        <taxon>Caulobacterales</taxon>
        <taxon>Caulobacteraceae</taxon>
        <taxon>Asticcacaulis</taxon>
    </lineage>
</organism>
<dbReference type="InterPro" id="IPR036156">
    <property type="entry name" value="Beta-gal/glucu_dom_sf"/>
</dbReference>
<evidence type="ECO:0000259" key="9">
    <source>
        <dbReference type="Pfam" id="PF18565"/>
    </source>
</evidence>
<dbReference type="InterPro" id="IPR013783">
    <property type="entry name" value="Ig-like_fold"/>
</dbReference>
<evidence type="ECO:0000313" key="10">
    <source>
        <dbReference type="EMBL" id="MDC7676155.1"/>
    </source>
</evidence>
<dbReference type="InterPro" id="IPR032311">
    <property type="entry name" value="DUF4982"/>
</dbReference>
<dbReference type="Pfam" id="PF00703">
    <property type="entry name" value="Glyco_hydro_2"/>
    <property type="match status" value="1"/>
</dbReference>
<dbReference type="Pfam" id="PF02836">
    <property type="entry name" value="Glyco_hydro_2_C"/>
    <property type="match status" value="1"/>
</dbReference>
<feature type="domain" description="Glycoside hydrolase family 2 immunoglobulin-like beta-sandwich" evidence="5">
    <location>
        <begin position="192"/>
        <end position="297"/>
    </location>
</feature>
<reference evidence="10 11" key="1">
    <citation type="submission" date="2023-01" db="EMBL/GenBank/DDBJ databases">
        <title>Novel species of the genus Asticcacaulis isolated from rivers.</title>
        <authorList>
            <person name="Lu H."/>
        </authorList>
    </citation>
    <scope>NUCLEOTIDE SEQUENCE [LARGE SCALE GENOMIC DNA]</scope>
    <source>
        <strain evidence="10 11">LKC15W</strain>
    </source>
</reference>
<evidence type="ECO:0000259" key="5">
    <source>
        <dbReference type="Pfam" id="PF00703"/>
    </source>
</evidence>
<dbReference type="PANTHER" id="PTHR42732">
    <property type="entry name" value="BETA-GALACTOSIDASE"/>
    <property type="match status" value="1"/>
</dbReference>
<dbReference type="InterPro" id="IPR017853">
    <property type="entry name" value="GH"/>
</dbReference>
<keyword evidence="3" id="KW-0326">Glycosidase</keyword>
<dbReference type="SUPFAM" id="SSF49303">
    <property type="entry name" value="beta-Galactosidase/glucuronidase domain"/>
    <property type="match status" value="1"/>
</dbReference>
<dbReference type="InterPro" id="IPR006103">
    <property type="entry name" value="Glyco_hydro_2_cat"/>
</dbReference>
<evidence type="ECO:0000259" key="7">
    <source>
        <dbReference type="Pfam" id="PF02837"/>
    </source>
</evidence>
<dbReference type="InterPro" id="IPR006101">
    <property type="entry name" value="Glyco_hydro_2"/>
</dbReference>
<dbReference type="SUPFAM" id="SSF49373">
    <property type="entry name" value="Invasin/intimin cell-adhesion fragments"/>
    <property type="match status" value="1"/>
</dbReference>
<evidence type="ECO:0000313" key="11">
    <source>
        <dbReference type="Proteomes" id="UP001218579"/>
    </source>
</evidence>
<dbReference type="SUPFAM" id="SSF49785">
    <property type="entry name" value="Galactose-binding domain-like"/>
    <property type="match status" value="1"/>
</dbReference>
<feature type="chain" id="PRO_5046743325" evidence="4">
    <location>
        <begin position="26"/>
        <end position="809"/>
    </location>
</feature>
<feature type="signal peptide" evidence="4">
    <location>
        <begin position="1"/>
        <end position="25"/>
    </location>
</feature>
<keyword evidence="4" id="KW-0732">Signal</keyword>
<proteinExistence type="inferred from homology"/>
<evidence type="ECO:0000256" key="2">
    <source>
        <dbReference type="ARBA" id="ARBA00022801"/>
    </source>
</evidence>
<dbReference type="Gene3D" id="2.60.40.10">
    <property type="entry name" value="Immunoglobulins"/>
    <property type="match status" value="3"/>
</dbReference>
<accession>A0ABT5HIU0</accession>
<dbReference type="InterPro" id="IPR008964">
    <property type="entry name" value="Invasin/intimin_cell_adhesion"/>
</dbReference>
<dbReference type="Gene3D" id="3.20.20.80">
    <property type="entry name" value="Glycosidases"/>
    <property type="match status" value="1"/>
</dbReference>
<evidence type="ECO:0000256" key="1">
    <source>
        <dbReference type="ARBA" id="ARBA00007401"/>
    </source>
</evidence>
<evidence type="ECO:0000256" key="4">
    <source>
        <dbReference type="SAM" id="SignalP"/>
    </source>
</evidence>
<protein>
    <submittedName>
        <fullName evidence="10">Glycoside hydrolase family 2 TIM barrel-domain containing protein</fullName>
    </submittedName>
</protein>
<feature type="domain" description="DUF4982" evidence="8">
    <location>
        <begin position="627"/>
        <end position="684"/>
    </location>
</feature>
<dbReference type="Pfam" id="PF16355">
    <property type="entry name" value="DUF4982"/>
    <property type="match status" value="1"/>
</dbReference>
<dbReference type="Gene3D" id="2.60.120.260">
    <property type="entry name" value="Galactose-binding domain-like"/>
    <property type="match status" value="1"/>
</dbReference>
<gene>
    <name evidence="10" type="ORF">PQU98_08440</name>
</gene>
<dbReference type="InterPro" id="IPR006104">
    <property type="entry name" value="Glyco_hydro_2_N"/>
</dbReference>
<feature type="domain" description="Glycosyl hydrolases family 2 sugar binding" evidence="7">
    <location>
        <begin position="57"/>
        <end position="166"/>
    </location>
</feature>
<dbReference type="SUPFAM" id="SSF51445">
    <property type="entry name" value="(Trans)glycosidases"/>
    <property type="match status" value="1"/>
</dbReference>
<evidence type="ECO:0000259" key="6">
    <source>
        <dbReference type="Pfam" id="PF02836"/>
    </source>
</evidence>
<dbReference type="Pfam" id="PF02837">
    <property type="entry name" value="Glyco_hydro_2_N"/>
    <property type="match status" value="1"/>
</dbReference>
<dbReference type="PRINTS" id="PR00132">
    <property type="entry name" value="GLHYDRLASE2"/>
</dbReference>